<gene>
    <name evidence="3" type="ORF">F8388_020593</name>
</gene>
<sequence>MTGVPLVFDSPIQDAISSIQFAPQSNNLLISSWDSCLRLYDVNGSVLRLEASSEASLLDCCFQNELVGFSAGSDGSVRRYDFHSGTSEVVGNHDDLSICVGYSNETCQVISVGLDNKILAWDTRMEKELLCLVNVGSEVQSLSLSGFEMMVAVGRSVYVYDLRNLAKSIPSKKSDMDVNIKCISSVPHSRGFAVGSVDGRVALEMSSSSDSNDIRYMFRCHPKSTEKRLHLVSVNDIVFNTLMDSAFYTGDNEGYVIGWDAQSRKRLFEDPQLILQCLGTRKLYELICYSNWLSCLDTQIASHPYRSTIKDNFWLLHLATLTKRLKKEKIFLKYSYNKLTMSVRIHFIVEVQVGSDHSQDDCGGND</sequence>
<accession>A0A7J6EPD0</accession>
<comment type="caution">
    <text evidence="3">The sequence shown here is derived from an EMBL/GenBank/DDBJ whole genome shotgun (WGS) entry which is preliminary data.</text>
</comment>
<reference evidence="3 4" key="1">
    <citation type="journal article" date="2020" name="bioRxiv">
        <title>Sequence and annotation of 42 cannabis genomes reveals extensive copy number variation in cannabinoid synthesis and pathogen resistance genes.</title>
        <authorList>
            <person name="Mckernan K.J."/>
            <person name="Helbert Y."/>
            <person name="Kane L.T."/>
            <person name="Ebling H."/>
            <person name="Zhang L."/>
            <person name="Liu B."/>
            <person name="Eaton Z."/>
            <person name="Mclaughlin S."/>
            <person name="Kingan S."/>
            <person name="Baybayan P."/>
            <person name="Concepcion G."/>
            <person name="Jordan M."/>
            <person name="Riva A."/>
            <person name="Barbazuk W."/>
            <person name="Harkins T."/>
        </authorList>
    </citation>
    <scope>NUCLEOTIDE SEQUENCE [LARGE SCALE GENOMIC DNA]</scope>
    <source>
        <strain evidence="4">cv. Jamaican Lion 4</strain>
        <tissue evidence="3">Leaf</tissue>
    </source>
</reference>
<evidence type="ECO:0000256" key="1">
    <source>
        <dbReference type="ARBA" id="ARBA00022574"/>
    </source>
</evidence>
<dbReference type="Gene3D" id="2.130.10.10">
    <property type="entry name" value="YVTN repeat-like/Quinoprotein amine dehydrogenase"/>
    <property type="match status" value="1"/>
</dbReference>
<evidence type="ECO:0000313" key="4">
    <source>
        <dbReference type="Proteomes" id="UP000525078"/>
    </source>
</evidence>
<dbReference type="Pfam" id="PF00400">
    <property type="entry name" value="WD40"/>
    <property type="match status" value="1"/>
</dbReference>
<dbReference type="InterPro" id="IPR036322">
    <property type="entry name" value="WD40_repeat_dom_sf"/>
</dbReference>
<evidence type="ECO:0000256" key="2">
    <source>
        <dbReference type="ARBA" id="ARBA00022737"/>
    </source>
</evidence>
<dbReference type="InterPro" id="IPR001680">
    <property type="entry name" value="WD40_rpt"/>
</dbReference>
<dbReference type="PANTHER" id="PTHR10971">
    <property type="entry name" value="MRNA EXPORT FACTOR AND BUB3"/>
    <property type="match status" value="1"/>
</dbReference>
<keyword evidence="2" id="KW-0677">Repeat</keyword>
<dbReference type="Proteomes" id="UP000525078">
    <property type="component" value="Unassembled WGS sequence"/>
</dbReference>
<evidence type="ECO:0000313" key="3">
    <source>
        <dbReference type="EMBL" id="KAF4360302.1"/>
    </source>
</evidence>
<dbReference type="SUPFAM" id="SSF50978">
    <property type="entry name" value="WD40 repeat-like"/>
    <property type="match status" value="1"/>
</dbReference>
<dbReference type="SMART" id="SM00320">
    <property type="entry name" value="WD40"/>
    <property type="match status" value="5"/>
</dbReference>
<dbReference type="InterPro" id="IPR015943">
    <property type="entry name" value="WD40/YVTN_repeat-like_dom_sf"/>
</dbReference>
<name>A0A7J6EPD0_CANSA</name>
<organism evidence="3 4">
    <name type="scientific">Cannabis sativa</name>
    <name type="common">Hemp</name>
    <name type="synonym">Marijuana</name>
    <dbReference type="NCBI Taxonomy" id="3483"/>
    <lineage>
        <taxon>Eukaryota</taxon>
        <taxon>Viridiplantae</taxon>
        <taxon>Streptophyta</taxon>
        <taxon>Embryophyta</taxon>
        <taxon>Tracheophyta</taxon>
        <taxon>Spermatophyta</taxon>
        <taxon>Magnoliopsida</taxon>
        <taxon>eudicotyledons</taxon>
        <taxon>Gunneridae</taxon>
        <taxon>Pentapetalae</taxon>
        <taxon>rosids</taxon>
        <taxon>fabids</taxon>
        <taxon>Rosales</taxon>
        <taxon>Cannabaceae</taxon>
        <taxon>Cannabis</taxon>
    </lineage>
</organism>
<evidence type="ECO:0008006" key="5">
    <source>
        <dbReference type="Google" id="ProtNLM"/>
    </source>
</evidence>
<dbReference type="EMBL" id="JAATIP010000206">
    <property type="protein sequence ID" value="KAF4360302.1"/>
    <property type="molecule type" value="Genomic_DNA"/>
</dbReference>
<proteinExistence type="predicted"/>
<keyword evidence="1" id="KW-0853">WD repeat</keyword>
<dbReference type="AlphaFoldDB" id="A0A7J6EPD0"/>
<protein>
    <recommendedName>
        <fullName evidence="5">Mitotic checkpoint protein BUB3.3</fullName>
    </recommendedName>
</protein>